<accession>A0A0N0P3T6</accession>
<dbReference type="OMA" id="EMNPLQC"/>
<dbReference type="OrthoDB" id="267036at2759"/>
<evidence type="ECO:0000256" key="1">
    <source>
        <dbReference type="SAM" id="MobiDB-lite"/>
    </source>
</evidence>
<dbReference type="VEuPathDB" id="TriTrypDB:Lsey_0253_0100"/>
<feature type="compositionally biased region" description="Polar residues" evidence="1">
    <location>
        <begin position="196"/>
        <end position="205"/>
    </location>
</feature>
<feature type="region of interest" description="Disordered" evidence="1">
    <location>
        <begin position="391"/>
        <end position="414"/>
    </location>
</feature>
<comment type="caution">
    <text evidence="2">The sequence shown here is derived from an EMBL/GenBank/DDBJ whole genome shotgun (WGS) entry which is preliminary data.</text>
</comment>
<dbReference type="AlphaFoldDB" id="A0A0N0P3T6"/>
<reference evidence="2 3" key="1">
    <citation type="journal article" date="2015" name="PLoS Pathog.">
        <title>Leptomonas seymouri: Adaptations to the Dixenous Life Cycle Analyzed by Genome Sequencing, Transcriptome Profiling and Co-infection with Leishmania donovani.</title>
        <authorList>
            <person name="Kraeva N."/>
            <person name="Butenko A."/>
            <person name="Hlavacova J."/>
            <person name="Kostygov A."/>
            <person name="Myskova J."/>
            <person name="Grybchuk D."/>
            <person name="Lestinova T."/>
            <person name="Votypka J."/>
            <person name="Volf P."/>
            <person name="Opperdoes F."/>
            <person name="Flegontov P."/>
            <person name="Lukes J."/>
            <person name="Yurchenko V."/>
        </authorList>
    </citation>
    <scope>NUCLEOTIDE SEQUENCE [LARGE SCALE GENOMIC DNA]</scope>
    <source>
        <strain evidence="2 3">ATCC 30220</strain>
    </source>
</reference>
<feature type="compositionally biased region" description="Low complexity" evidence="1">
    <location>
        <begin position="527"/>
        <end position="539"/>
    </location>
</feature>
<feature type="compositionally biased region" description="Polar residues" evidence="1">
    <location>
        <begin position="146"/>
        <end position="171"/>
    </location>
</feature>
<dbReference type="Proteomes" id="UP000038009">
    <property type="component" value="Unassembled WGS sequence"/>
</dbReference>
<feature type="compositionally biased region" description="Low complexity" evidence="1">
    <location>
        <begin position="216"/>
        <end position="231"/>
    </location>
</feature>
<gene>
    <name evidence="2" type="ORF">ABL78_6444</name>
</gene>
<feature type="region of interest" description="Disordered" evidence="1">
    <location>
        <begin position="146"/>
        <end position="328"/>
    </location>
</feature>
<proteinExistence type="predicted"/>
<keyword evidence="3" id="KW-1185">Reference proteome</keyword>
<evidence type="ECO:0000313" key="3">
    <source>
        <dbReference type="Proteomes" id="UP000038009"/>
    </source>
</evidence>
<organism evidence="2 3">
    <name type="scientific">Leptomonas seymouri</name>
    <dbReference type="NCBI Taxonomy" id="5684"/>
    <lineage>
        <taxon>Eukaryota</taxon>
        <taxon>Discoba</taxon>
        <taxon>Euglenozoa</taxon>
        <taxon>Kinetoplastea</taxon>
        <taxon>Metakinetoplastina</taxon>
        <taxon>Trypanosomatida</taxon>
        <taxon>Trypanosomatidae</taxon>
        <taxon>Leishmaniinae</taxon>
        <taxon>Leptomonas</taxon>
    </lineage>
</organism>
<protein>
    <submittedName>
        <fullName evidence="2">Uncharacterized protein</fullName>
    </submittedName>
</protein>
<feature type="region of interest" description="Disordered" evidence="1">
    <location>
        <begin position="1"/>
        <end position="61"/>
    </location>
</feature>
<dbReference type="EMBL" id="LJSK01000253">
    <property type="protein sequence ID" value="KPI84509.1"/>
    <property type="molecule type" value="Genomic_DNA"/>
</dbReference>
<feature type="compositionally biased region" description="Polar residues" evidence="1">
    <location>
        <begin position="446"/>
        <end position="455"/>
    </location>
</feature>
<feature type="compositionally biased region" description="Polar residues" evidence="1">
    <location>
        <begin position="38"/>
        <end position="58"/>
    </location>
</feature>
<feature type="region of interest" description="Disordered" evidence="1">
    <location>
        <begin position="489"/>
        <end position="539"/>
    </location>
</feature>
<evidence type="ECO:0000313" key="2">
    <source>
        <dbReference type="EMBL" id="KPI84509.1"/>
    </source>
</evidence>
<feature type="compositionally biased region" description="Polar residues" evidence="1">
    <location>
        <begin position="1"/>
        <end position="18"/>
    </location>
</feature>
<feature type="compositionally biased region" description="Low complexity" evidence="1">
    <location>
        <begin position="499"/>
        <end position="510"/>
    </location>
</feature>
<feature type="compositionally biased region" description="Gly residues" evidence="1">
    <location>
        <begin position="20"/>
        <end position="30"/>
    </location>
</feature>
<feature type="compositionally biased region" description="Low complexity" evidence="1">
    <location>
        <begin position="315"/>
        <end position="328"/>
    </location>
</feature>
<sequence>MIPALNMTQIHRSPPTNNVGDGGVTVGQGSGSRLHTGRQMSPRTPSLISPRDTTSSLPSAHLTRRAAEVSPVLEMNPLQCQSISELQRKLVETAEWVIKLRYYYTMQLQERDQWLEARMRGFEQFYADAVSAAVEARMATAVASTTPSMAGANGSTADNGAPATVSTSKAGSLSGGQRGLINEAKTMESEKGFATPPQQRHSASPQPQPQRDSDRSSAASSPKPSMPNSAPTASVNIEAAESGGSAWRARMNQPKKSAVVRIPQGRRTASASGVRRQHWRLEDSSSPRLGWGAQSTVDRGEAQPTRAARITAEDSNNASNSSNNTYTNGASCATRRRCPPALAASRYTTATGFVDASGGPRLDVLAATVQATARRGEGAVLDAVPLDHRSLSTGEANRRRSTSGGLRRRYYTSSPQAATADLSATVPPHSQYLEAGFGLAHDLHGSNMTSSSRGNNGLGASVGSAAELPQSRTPRDGWSTFFRFFGNGGGRSGRVHHTSGSSQASQRSASHGLSGREKRRGIVSANVSSQSSPVRVRPL</sequence>
<feature type="region of interest" description="Disordered" evidence="1">
    <location>
        <begin position="444"/>
        <end position="474"/>
    </location>
</feature>
<name>A0A0N0P3T6_LEPSE</name>